<reference evidence="1" key="1">
    <citation type="submission" date="2020-05" db="EMBL/GenBank/DDBJ databases">
        <title>Large-scale comparative analyses of tick genomes elucidate their genetic diversity and vector capacities.</title>
        <authorList>
            <person name="Jia N."/>
            <person name="Wang J."/>
            <person name="Shi W."/>
            <person name="Du L."/>
            <person name="Sun Y."/>
            <person name="Zhan W."/>
            <person name="Jiang J."/>
            <person name="Wang Q."/>
            <person name="Zhang B."/>
            <person name="Ji P."/>
            <person name="Sakyi L.B."/>
            <person name="Cui X."/>
            <person name="Yuan T."/>
            <person name="Jiang B."/>
            <person name="Yang W."/>
            <person name="Lam T.T.-Y."/>
            <person name="Chang Q."/>
            <person name="Ding S."/>
            <person name="Wang X."/>
            <person name="Zhu J."/>
            <person name="Ruan X."/>
            <person name="Zhao L."/>
            <person name="Wei J."/>
            <person name="Que T."/>
            <person name="Du C."/>
            <person name="Cheng J."/>
            <person name="Dai P."/>
            <person name="Han X."/>
            <person name="Huang E."/>
            <person name="Gao Y."/>
            <person name="Liu J."/>
            <person name="Shao H."/>
            <person name="Ye R."/>
            <person name="Li L."/>
            <person name="Wei W."/>
            <person name="Wang X."/>
            <person name="Wang C."/>
            <person name="Yang T."/>
            <person name="Huo Q."/>
            <person name="Li W."/>
            <person name="Guo W."/>
            <person name="Chen H."/>
            <person name="Zhou L."/>
            <person name="Ni X."/>
            <person name="Tian J."/>
            <person name="Zhou Y."/>
            <person name="Sheng Y."/>
            <person name="Liu T."/>
            <person name="Pan Y."/>
            <person name="Xia L."/>
            <person name="Li J."/>
            <person name="Zhao F."/>
            <person name="Cao W."/>
        </authorList>
    </citation>
    <scope>NUCLEOTIDE SEQUENCE</scope>
    <source>
        <strain evidence="1">Dsil-2018</strain>
    </source>
</reference>
<evidence type="ECO:0000313" key="2">
    <source>
        <dbReference type="Proteomes" id="UP000821865"/>
    </source>
</evidence>
<protein>
    <submittedName>
        <fullName evidence="1">Uncharacterized protein</fullName>
    </submittedName>
</protein>
<dbReference type="Proteomes" id="UP000821865">
    <property type="component" value="Chromosome 3"/>
</dbReference>
<proteinExistence type="predicted"/>
<accession>A0ACB8D8A3</accession>
<comment type="caution">
    <text evidence="1">The sequence shown here is derived from an EMBL/GenBank/DDBJ whole genome shotgun (WGS) entry which is preliminary data.</text>
</comment>
<keyword evidence="2" id="KW-1185">Reference proteome</keyword>
<gene>
    <name evidence="1" type="ORF">HPB49_021508</name>
</gene>
<name>A0ACB8D8A3_DERSI</name>
<dbReference type="EMBL" id="CM023472">
    <property type="protein sequence ID" value="KAH7960609.1"/>
    <property type="molecule type" value="Genomic_DNA"/>
</dbReference>
<sequence>MESAEAVAKIKNIRDGKEDIEMTAHLTMPEGGRALSYRINLELREEQIHKALDNPRNPTYTAVRRLGKTSESVIINFKDLEVPNAVKLFCQWIPCHLYKKKYDVCNACGKIRHRQDVCPDPRSTRCSHCGLSNQPEEHACEPKCLLCGKKHQLGDLTCRALYRKPNKKREERPRAEAGRHRRSRYRLRPKSNDPNPGTELHPGHHPGTTRPTGQASRNEGTSGPTLVCLSPSQARSPKVGHQN</sequence>
<organism evidence="1 2">
    <name type="scientific">Dermacentor silvarum</name>
    <name type="common">Tick</name>
    <dbReference type="NCBI Taxonomy" id="543639"/>
    <lineage>
        <taxon>Eukaryota</taxon>
        <taxon>Metazoa</taxon>
        <taxon>Ecdysozoa</taxon>
        <taxon>Arthropoda</taxon>
        <taxon>Chelicerata</taxon>
        <taxon>Arachnida</taxon>
        <taxon>Acari</taxon>
        <taxon>Parasitiformes</taxon>
        <taxon>Ixodida</taxon>
        <taxon>Ixodoidea</taxon>
        <taxon>Ixodidae</taxon>
        <taxon>Rhipicephalinae</taxon>
        <taxon>Dermacentor</taxon>
    </lineage>
</organism>
<evidence type="ECO:0000313" key="1">
    <source>
        <dbReference type="EMBL" id="KAH7960609.1"/>
    </source>
</evidence>